<organism evidence="1 2">
    <name type="scientific">Euphydryas editha</name>
    <name type="common">Edith's checkerspot</name>
    <dbReference type="NCBI Taxonomy" id="104508"/>
    <lineage>
        <taxon>Eukaryota</taxon>
        <taxon>Metazoa</taxon>
        <taxon>Ecdysozoa</taxon>
        <taxon>Arthropoda</taxon>
        <taxon>Hexapoda</taxon>
        <taxon>Insecta</taxon>
        <taxon>Pterygota</taxon>
        <taxon>Neoptera</taxon>
        <taxon>Endopterygota</taxon>
        <taxon>Lepidoptera</taxon>
        <taxon>Glossata</taxon>
        <taxon>Ditrysia</taxon>
        <taxon>Papilionoidea</taxon>
        <taxon>Nymphalidae</taxon>
        <taxon>Nymphalinae</taxon>
        <taxon>Euphydryas</taxon>
    </lineage>
</organism>
<dbReference type="EMBL" id="CAKOGL010000014">
    <property type="protein sequence ID" value="CAH2094475.1"/>
    <property type="molecule type" value="Genomic_DNA"/>
</dbReference>
<protein>
    <submittedName>
        <fullName evidence="1">Uncharacterized protein</fullName>
    </submittedName>
</protein>
<dbReference type="Proteomes" id="UP001153954">
    <property type="component" value="Unassembled WGS sequence"/>
</dbReference>
<evidence type="ECO:0000313" key="2">
    <source>
        <dbReference type="Proteomes" id="UP001153954"/>
    </source>
</evidence>
<proteinExistence type="predicted"/>
<sequence length="88" mass="9797">MKGKEIKNSQKTRRLKFFLSPGTNNASIVPLSPSTSGSEQARKRASFVTNPAPPLTNESFELAVICLHHDKKDVRMIRMPAVHIILLV</sequence>
<reference evidence="1" key="1">
    <citation type="submission" date="2022-03" db="EMBL/GenBank/DDBJ databases">
        <authorList>
            <person name="Tunstrom K."/>
        </authorList>
    </citation>
    <scope>NUCLEOTIDE SEQUENCE</scope>
</reference>
<dbReference type="AlphaFoldDB" id="A0AAU9UCD8"/>
<name>A0AAU9UCD8_EUPED</name>
<gene>
    <name evidence="1" type="ORF">EEDITHA_LOCUS10033</name>
</gene>
<comment type="caution">
    <text evidence="1">The sequence shown here is derived from an EMBL/GenBank/DDBJ whole genome shotgun (WGS) entry which is preliminary data.</text>
</comment>
<accession>A0AAU9UCD8</accession>
<evidence type="ECO:0000313" key="1">
    <source>
        <dbReference type="EMBL" id="CAH2094475.1"/>
    </source>
</evidence>
<keyword evidence="2" id="KW-1185">Reference proteome</keyword>